<evidence type="ECO:0000256" key="1">
    <source>
        <dbReference type="ARBA" id="ARBA00004123"/>
    </source>
</evidence>
<keyword evidence="5" id="KW-0158">Chromosome</keyword>
<gene>
    <name evidence="14" type="primary">MMS22</name>
</gene>
<feature type="non-terminal residue" evidence="14">
    <location>
        <position position="1"/>
    </location>
</feature>
<dbReference type="InterPro" id="IPR029425">
    <property type="entry name" value="MMS22L_N"/>
</dbReference>
<reference evidence="14" key="1">
    <citation type="submission" date="2013-07" db="EMBL/GenBank/DDBJ databases">
        <authorList>
            <person name="Geib S."/>
        </authorList>
    </citation>
    <scope>NUCLEOTIDE SEQUENCE</scope>
</reference>
<sequence>ADVNIYKRFCWFFIFFYLFFNFFLLNIIGMDFELFNLDEDDDLLSTACLVATQDHLAAPQHTQVLENIEAEIVLPQLQCSGEDSTHAQFASDSFVKCGFMLNRPEQTWREVSGEQILTELEFGVEQMCGHGNVNYLFGTACMNIQHLWASIRQPLNAGEGHINNPQRRQQVTYLFYWLLQYTSEEQWPLLRPNLESLRLLINRLTEADTWKLVYFANSCKGNECKAASYHMLHGALEWKLLDLCVLYKYELRTPVEQLVGNVKSNKTFVSQLKRLFDDLVICSLYFYDKKRPAELLYCSPFPCTCIKECWLYLQLALEKWSLTILAVADEKITFWQIFNERMANLKTKMDKFSLTSLSLAEFSNWLLHALVRLFGFRSNGHFVGPTHTRALTDTAENVDALEKCTQQFLNCTPSEEQTRVFICLLMPTLLEWWRPRVSIPTMLWEHFHKRLNTSFYVSGSAPSNLAVACASGKAYVERYCALLTRDESTTDANLCSYTLFILLMGKNLKRLLATAATRHQAQKLLGRIYTKFSAQKFLALNETGIHHLIELFLALALCGDFEDLAPKLSAKLLCISLDKIPAVRQIAIAKGHMALLILYAERRCDISEYVSKLLQQLAAINNDLCVSKVLADSLLEIFMHADDFRRGEHLLIDAWLPNYMQACTPVEQDRSLEALHLIFGKLQRNETIIESNSALFKALNAHILPFVMQQFASGYSQWLPQLAADFCTHACTVPDTQTFQKLFGCFIDAPVVCRQSLPQFLNKVLQTERAALIEPNVVLHVWLKSLVQLTAVNEDVAQLTRYVVKLQEFALMTDNLNADELMQAKEPLCVFIASVGKHYDTCVAMNQQRRFRIADNLNAYLRDFDKWLQADLKLEKAEVAFRFYSFLAIVIYNCVHIVYTKSKVSCFFHVVMTRFVLPTNVQMGKAPDVKLAQLIHKIWPVLVQGIGRLNFKADPYINKTLTDLIQKWTPHFKISPNAKLVARPFISCLQSDNNELSLFVFEKLTSLFLATQRRQADPNACLVITIFQEVVESIEASNNHSADTLILRLETFMKATSLLMLEHIMMVDEVVPSRALLLDLFRRIVKSATYQRSDALQALLAEHLRLLTKKHLAYYTFFFFELLQRLAQFTPTTILQVMDFLLAEVCVVEQKRGAGEDNRIRGCLQKLQQTLQGGRC</sequence>
<keyword evidence="8" id="KW-0234">DNA repair</keyword>
<keyword evidence="9" id="KW-0539">Nucleus</keyword>
<protein>
    <recommendedName>
        <fullName evidence="4">Protein MMS22-like</fullName>
    </recommendedName>
    <alternativeName>
        <fullName evidence="10">Methyl methanesulfonate-sensitivity protein 22-like</fullName>
    </alternativeName>
</protein>
<evidence type="ECO:0000256" key="4">
    <source>
        <dbReference type="ARBA" id="ARBA00021061"/>
    </source>
</evidence>
<dbReference type="AlphaFoldDB" id="W8BKS9"/>
<feature type="transmembrane region" description="Helical" evidence="11">
    <location>
        <begin position="9"/>
        <end position="28"/>
    </location>
</feature>
<evidence type="ECO:0000256" key="2">
    <source>
        <dbReference type="ARBA" id="ARBA00004286"/>
    </source>
</evidence>
<dbReference type="GO" id="GO:0006325">
    <property type="term" value="P:chromatin organization"/>
    <property type="evidence" value="ECO:0007669"/>
    <property type="project" value="UniProtKB-KW"/>
</dbReference>
<evidence type="ECO:0000259" key="13">
    <source>
        <dbReference type="Pfam" id="PF14911"/>
    </source>
</evidence>
<evidence type="ECO:0000313" key="14">
    <source>
        <dbReference type="EMBL" id="JAB97558.1"/>
    </source>
</evidence>
<name>W8BKS9_CERCA</name>
<keyword evidence="11" id="KW-0812">Transmembrane</keyword>
<dbReference type="PANTHER" id="PTHR28547">
    <property type="entry name" value="PROTEIN MMS22-LIKE"/>
    <property type="match status" value="1"/>
</dbReference>
<dbReference type="EMBL" id="GAMC01008997">
    <property type="protein sequence ID" value="JAB97558.1"/>
    <property type="molecule type" value="mRNA"/>
</dbReference>
<dbReference type="GO" id="GO:0000724">
    <property type="term" value="P:double-strand break repair via homologous recombination"/>
    <property type="evidence" value="ECO:0007669"/>
    <property type="project" value="InterPro"/>
</dbReference>
<evidence type="ECO:0000256" key="10">
    <source>
        <dbReference type="ARBA" id="ARBA00033326"/>
    </source>
</evidence>
<dbReference type="Pfam" id="PF14910">
    <property type="entry name" value="MMS22L_N"/>
    <property type="match status" value="1"/>
</dbReference>
<keyword evidence="6" id="KW-0227">DNA damage</keyword>
<keyword evidence="7" id="KW-0156">Chromatin regulator</keyword>
<keyword evidence="11" id="KW-0472">Membrane</keyword>
<dbReference type="GO" id="GO:0043596">
    <property type="term" value="C:nuclear replication fork"/>
    <property type="evidence" value="ECO:0007669"/>
    <property type="project" value="TreeGrafter"/>
</dbReference>
<comment type="subcellular location">
    <subcellularLocation>
        <location evidence="2">Chromosome</location>
    </subcellularLocation>
    <subcellularLocation>
        <location evidence="1">Nucleus</location>
    </subcellularLocation>
</comment>
<dbReference type="InterPro" id="IPR042320">
    <property type="entry name" value="MMS22-like"/>
</dbReference>
<dbReference type="GO" id="GO:0031297">
    <property type="term" value="P:replication fork processing"/>
    <property type="evidence" value="ECO:0007669"/>
    <property type="project" value="InterPro"/>
</dbReference>
<organism evidence="14">
    <name type="scientific">Ceratitis capitata</name>
    <name type="common">Mediterranean fruit fly</name>
    <name type="synonym">Tephritis capitata</name>
    <dbReference type="NCBI Taxonomy" id="7213"/>
    <lineage>
        <taxon>Eukaryota</taxon>
        <taxon>Metazoa</taxon>
        <taxon>Ecdysozoa</taxon>
        <taxon>Arthropoda</taxon>
        <taxon>Hexapoda</taxon>
        <taxon>Insecta</taxon>
        <taxon>Pterygota</taxon>
        <taxon>Neoptera</taxon>
        <taxon>Endopterygota</taxon>
        <taxon>Diptera</taxon>
        <taxon>Brachycera</taxon>
        <taxon>Muscomorpha</taxon>
        <taxon>Tephritoidea</taxon>
        <taxon>Tephritidae</taxon>
        <taxon>Ceratitis</taxon>
        <taxon>Ceratitis</taxon>
    </lineage>
</organism>
<dbReference type="Pfam" id="PF14911">
    <property type="entry name" value="MMS22L_C"/>
    <property type="match status" value="1"/>
</dbReference>
<dbReference type="InterPro" id="IPR029424">
    <property type="entry name" value="MMS22L_C"/>
</dbReference>
<feature type="domain" description="MMS22-like C-terminal" evidence="13">
    <location>
        <begin position="794"/>
        <end position="1171"/>
    </location>
</feature>
<comment type="similarity">
    <text evidence="3">Belongs to the MMS22 family. MMS22L subfamily.</text>
</comment>
<evidence type="ECO:0000256" key="3">
    <source>
        <dbReference type="ARBA" id="ARBA00006585"/>
    </source>
</evidence>
<evidence type="ECO:0000256" key="11">
    <source>
        <dbReference type="SAM" id="Phobius"/>
    </source>
</evidence>
<feature type="domain" description="Protein MMS22-like N-terminal" evidence="12">
    <location>
        <begin position="186"/>
        <end position="626"/>
    </location>
</feature>
<proteinExistence type="evidence at transcript level"/>
<evidence type="ECO:0000256" key="5">
    <source>
        <dbReference type="ARBA" id="ARBA00022454"/>
    </source>
</evidence>
<keyword evidence="11" id="KW-1133">Transmembrane helix</keyword>
<evidence type="ECO:0000259" key="12">
    <source>
        <dbReference type="Pfam" id="PF14910"/>
    </source>
</evidence>
<evidence type="ECO:0000256" key="7">
    <source>
        <dbReference type="ARBA" id="ARBA00022853"/>
    </source>
</evidence>
<accession>W8BKS9</accession>
<dbReference type="OrthoDB" id="8193282at2759"/>
<reference evidence="14" key="2">
    <citation type="journal article" date="2014" name="BMC Genomics">
        <title>A genomic perspective to assessing quality of mass-reared SIT flies used in Mediterranean fruit fly (Ceratitis capitata) eradication in California.</title>
        <authorList>
            <person name="Calla B."/>
            <person name="Hall B."/>
            <person name="Hou S."/>
            <person name="Geib S.M."/>
        </authorList>
    </citation>
    <scope>NUCLEOTIDE SEQUENCE</scope>
</reference>
<dbReference type="PANTHER" id="PTHR28547:SF1">
    <property type="entry name" value="PROTEIN MMS22-LIKE"/>
    <property type="match status" value="1"/>
</dbReference>
<evidence type="ECO:0000256" key="6">
    <source>
        <dbReference type="ARBA" id="ARBA00022763"/>
    </source>
</evidence>
<evidence type="ECO:0000256" key="9">
    <source>
        <dbReference type="ARBA" id="ARBA00023242"/>
    </source>
</evidence>
<evidence type="ECO:0000256" key="8">
    <source>
        <dbReference type="ARBA" id="ARBA00023204"/>
    </source>
</evidence>